<feature type="non-terminal residue" evidence="2">
    <location>
        <position position="1"/>
    </location>
</feature>
<keyword evidence="1" id="KW-1133">Transmembrane helix</keyword>
<evidence type="ECO:0000256" key="1">
    <source>
        <dbReference type="SAM" id="Phobius"/>
    </source>
</evidence>
<accession>A0ABS8WSR4</accession>
<reference evidence="2 3" key="1">
    <citation type="journal article" date="2021" name="BMC Genomics">
        <title>Datura genome reveals duplications of psychoactive alkaloid biosynthetic genes and high mutation rate following tissue culture.</title>
        <authorList>
            <person name="Rajewski A."/>
            <person name="Carter-House D."/>
            <person name="Stajich J."/>
            <person name="Litt A."/>
        </authorList>
    </citation>
    <scope>NUCLEOTIDE SEQUENCE [LARGE SCALE GENOMIC DNA]</scope>
    <source>
        <strain evidence="2">AR-01</strain>
    </source>
</reference>
<feature type="non-terminal residue" evidence="2">
    <location>
        <position position="80"/>
    </location>
</feature>
<sequence>EFPSAPDNVVEVFGILILRGFAFGMSLRLQKKVREYLDAPNRIEEDLMALRKIKLEGFVNTITERLFMKLMLARCSSPVQ</sequence>
<name>A0ABS8WSR4_DATST</name>
<keyword evidence="1" id="KW-0812">Transmembrane</keyword>
<gene>
    <name evidence="2" type="ORF">HAX54_001256</name>
</gene>
<proteinExistence type="predicted"/>
<feature type="transmembrane region" description="Helical" evidence="1">
    <location>
        <begin position="12"/>
        <end position="29"/>
    </location>
</feature>
<organism evidence="2 3">
    <name type="scientific">Datura stramonium</name>
    <name type="common">Jimsonweed</name>
    <name type="synonym">Common thornapple</name>
    <dbReference type="NCBI Taxonomy" id="4076"/>
    <lineage>
        <taxon>Eukaryota</taxon>
        <taxon>Viridiplantae</taxon>
        <taxon>Streptophyta</taxon>
        <taxon>Embryophyta</taxon>
        <taxon>Tracheophyta</taxon>
        <taxon>Spermatophyta</taxon>
        <taxon>Magnoliopsida</taxon>
        <taxon>eudicotyledons</taxon>
        <taxon>Gunneridae</taxon>
        <taxon>Pentapetalae</taxon>
        <taxon>asterids</taxon>
        <taxon>lamiids</taxon>
        <taxon>Solanales</taxon>
        <taxon>Solanaceae</taxon>
        <taxon>Solanoideae</taxon>
        <taxon>Datureae</taxon>
        <taxon>Datura</taxon>
    </lineage>
</organism>
<keyword evidence="3" id="KW-1185">Reference proteome</keyword>
<comment type="caution">
    <text evidence="2">The sequence shown here is derived from an EMBL/GenBank/DDBJ whole genome shotgun (WGS) entry which is preliminary data.</text>
</comment>
<keyword evidence="1" id="KW-0472">Membrane</keyword>
<dbReference type="EMBL" id="JACEIK010010470">
    <property type="protein sequence ID" value="MCE3215203.1"/>
    <property type="molecule type" value="Genomic_DNA"/>
</dbReference>
<protein>
    <submittedName>
        <fullName evidence="2">Uncharacterized protein</fullName>
    </submittedName>
</protein>
<evidence type="ECO:0000313" key="2">
    <source>
        <dbReference type="EMBL" id="MCE3215203.1"/>
    </source>
</evidence>
<evidence type="ECO:0000313" key="3">
    <source>
        <dbReference type="Proteomes" id="UP000823775"/>
    </source>
</evidence>
<dbReference type="Proteomes" id="UP000823775">
    <property type="component" value="Unassembled WGS sequence"/>
</dbReference>